<organism evidence="4 5">
    <name type="scientific">Fundicoccus culcitae</name>
    <dbReference type="NCBI Taxonomy" id="2969821"/>
    <lineage>
        <taxon>Bacteria</taxon>
        <taxon>Bacillati</taxon>
        <taxon>Bacillota</taxon>
        <taxon>Bacilli</taxon>
        <taxon>Lactobacillales</taxon>
        <taxon>Aerococcaceae</taxon>
        <taxon>Fundicoccus</taxon>
    </lineage>
</organism>
<dbReference type="SUPFAM" id="SSF53067">
    <property type="entry name" value="Actin-like ATPase domain"/>
    <property type="match status" value="2"/>
</dbReference>
<dbReference type="InterPro" id="IPR043129">
    <property type="entry name" value="ATPase_NBD"/>
</dbReference>
<sequence length="385" mass="42387">MVTDKFLIREQNVSLVLNTIIRESEISRAKISQISGLNKASVSTITKDLIDNDLVFEIGEGEANKVGGRKPIILTFNHKAGLVLSMDLGPDYISGMLTYLNGEIINYENFEDIHLTSNNVFTYIVALYTQLTSQEYPDTPYGIVGLSLAIHGTVKDNQIMLTPNYTIGNEFIEQLAQYLSMPIYLENEANLAALGEYCFAGEYNHLVSLNIHTGIGAGFVQNGIIYQGFRGNSGEIGHSIIVPNGKACPCGNHGCLEQYASLASLTGAIKKELKLDHVSTQDIAQLYNKNEPVTQLVNENATYLSIAINNLGVLFDPEVIIINHPLYQALPHLIDEVRANLNSSLTTELIVHTSTLYNLATLYGGVANVVKQYLNIEDLKFLKTK</sequence>
<dbReference type="Gene3D" id="1.10.10.10">
    <property type="entry name" value="Winged helix-like DNA-binding domain superfamily/Winged helix DNA-binding domain"/>
    <property type="match status" value="1"/>
</dbReference>
<dbReference type="PANTHER" id="PTHR18964:SF149">
    <property type="entry name" value="BIFUNCTIONAL UDP-N-ACETYLGLUCOSAMINE 2-EPIMERASE_N-ACETYLMANNOSAMINE KINASE"/>
    <property type="match status" value="1"/>
</dbReference>
<proteinExistence type="inferred from homology"/>
<keyword evidence="3" id="KW-0859">Xylose metabolism</keyword>
<reference evidence="4 5" key="1">
    <citation type="submission" date="2022-08" db="EMBL/GenBank/DDBJ databases">
        <title>Aerococcaceae sp. nov isolated from spoiled eye mask.</title>
        <authorList>
            <person name="Zhou G."/>
            <person name="Xie X.-B."/>
            <person name="Shi Q.-S."/>
            <person name="Wang Y.-S."/>
            <person name="Wen X."/>
            <person name="Peng H."/>
            <person name="Yang X.-J."/>
            <person name="Tao H.-B."/>
            <person name="Huang X.-M."/>
        </authorList>
    </citation>
    <scope>NUCLEOTIDE SEQUENCE [LARGE SCALE GENOMIC DNA]</scope>
    <source>
        <strain evidence="5">DM20194951</strain>
    </source>
</reference>
<dbReference type="Pfam" id="PF00480">
    <property type="entry name" value="ROK"/>
    <property type="match status" value="1"/>
</dbReference>
<evidence type="ECO:0000256" key="3">
    <source>
        <dbReference type="ARBA" id="ARBA00022629"/>
    </source>
</evidence>
<comment type="similarity">
    <text evidence="2">Belongs to the ROK (NagC/XylR) family.</text>
</comment>
<accession>A0ABY5PAD5</accession>
<dbReference type="InterPro" id="IPR049874">
    <property type="entry name" value="ROK_cs"/>
</dbReference>
<dbReference type="InterPro" id="IPR000600">
    <property type="entry name" value="ROK"/>
</dbReference>
<keyword evidence="3" id="KW-0119">Carbohydrate metabolism</keyword>
<keyword evidence="5" id="KW-1185">Reference proteome</keyword>
<evidence type="ECO:0000313" key="5">
    <source>
        <dbReference type="Proteomes" id="UP001315967"/>
    </source>
</evidence>
<dbReference type="Gene3D" id="3.30.420.40">
    <property type="match status" value="2"/>
</dbReference>
<comment type="function">
    <text evidence="1">Transcriptional repressor of xylose-utilizing enzymes.</text>
</comment>
<dbReference type="EMBL" id="CP102453">
    <property type="protein sequence ID" value="UUX35368.1"/>
    <property type="molecule type" value="Genomic_DNA"/>
</dbReference>
<evidence type="ECO:0000256" key="1">
    <source>
        <dbReference type="ARBA" id="ARBA00002486"/>
    </source>
</evidence>
<dbReference type="Proteomes" id="UP001315967">
    <property type="component" value="Chromosome"/>
</dbReference>
<protein>
    <submittedName>
        <fullName evidence="4">ROK family protein</fullName>
    </submittedName>
</protein>
<dbReference type="CDD" id="cd24077">
    <property type="entry name" value="ASKHA_ATPase_ROK_SaXylR-like"/>
    <property type="match status" value="1"/>
</dbReference>
<gene>
    <name evidence="4" type="ORF">NRE15_06905</name>
</gene>
<dbReference type="PROSITE" id="PS01125">
    <property type="entry name" value="ROK"/>
    <property type="match status" value="1"/>
</dbReference>
<dbReference type="SUPFAM" id="SSF46785">
    <property type="entry name" value="Winged helix' DNA-binding domain"/>
    <property type="match status" value="1"/>
</dbReference>
<dbReference type="InterPro" id="IPR036388">
    <property type="entry name" value="WH-like_DNA-bd_sf"/>
</dbReference>
<name>A0ABY5PAD5_9LACT</name>
<dbReference type="PANTHER" id="PTHR18964">
    <property type="entry name" value="ROK (REPRESSOR, ORF, KINASE) FAMILY"/>
    <property type="match status" value="1"/>
</dbReference>
<evidence type="ECO:0000256" key="2">
    <source>
        <dbReference type="ARBA" id="ARBA00006479"/>
    </source>
</evidence>
<dbReference type="InterPro" id="IPR036390">
    <property type="entry name" value="WH_DNA-bd_sf"/>
</dbReference>
<dbReference type="RefSeq" id="WP_313794856.1">
    <property type="nucleotide sequence ID" value="NZ_CP102453.1"/>
</dbReference>
<evidence type="ECO:0000313" key="4">
    <source>
        <dbReference type="EMBL" id="UUX35368.1"/>
    </source>
</evidence>